<evidence type="ECO:0000259" key="11">
    <source>
        <dbReference type="PROSITE" id="PS51873"/>
    </source>
</evidence>
<organism evidence="12 13">
    <name type="scientific">Aureobasidium melanogenum</name>
    <name type="common">Aureobasidium pullulans var. melanogenum</name>
    <dbReference type="NCBI Taxonomy" id="46634"/>
    <lineage>
        <taxon>Eukaryota</taxon>
        <taxon>Fungi</taxon>
        <taxon>Dikarya</taxon>
        <taxon>Ascomycota</taxon>
        <taxon>Pezizomycotina</taxon>
        <taxon>Dothideomycetes</taxon>
        <taxon>Dothideomycetidae</taxon>
        <taxon>Dothideales</taxon>
        <taxon>Saccotheciaceae</taxon>
        <taxon>Aureobasidium</taxon>
    </lineage>
</organism>
<evidence type="ECO:0000256" key="6">
    <source>
        <dbReference type="ARBA" id="ARBA00022771"/>
    </source>
</evidence>
<evidence type="ECO:0000256" key="3">
    <source>
        <dbReference type="ARBA" id="ARBA00022679"/>
    </source>
</evidence>
<gene>
    <name evidence="12" type="ORF">KCV03_g7191</name>
</gene>
<dbReference type="InterPro" id="IPR044066">
    <property type="entry name" value="TRIAD_supradom"/>
</dbReference>
<keyword evidence="3" id="KW-0808">Transferase</keyword>
<dbReference type="CDD" id="cd22584">
    <property type="entry name" value="Rcat_RBR_unk"/>
    <property type="match status" value="1"/>
</dbReference>
<dbReference type="OrthoDB" id="9977870at2759"/>
<accession>A0A9P8K5W9</accession>
<dbReference type="AlphaFoldDB" id="A0A9P8K5W9"/>
<keyword evidence="8" id="KW-0862">Zinc</keyword>
<evidence type="ECO:0000259" key="10">
    <source>
        <dbReference type="PROSITE" id="PS50089"/>
    </source>
</evidence>
<sequence length="362" mass="40547">MSESPLAYIADQISIYLQGQPDKVSSGTDKISNEAPRSIHYKTCQACLDSHDTETLVVLPCDHYWCQDCLSRACSNIRNEIDTKIRCDNECIVPLELALGVLPEVESRRLKSKLEELEMDPRERFYCANRDCGEFVPPVSHGNDISTKCERCGQSTCKLCRALDHEGDCAGPTKEDEQAFALIEKEHYQKCSQCCRVVERTQGCPHMTCYCGHEFCYHCGREILACNGCGHLEPDILAEFANAPTTPVEPWEMVEEALLSLRIMPRPINPAGLTSWFNSMLHIEGYRGPAVILGNDGSREYILSPEGMPDPEEILVSDAVLFLMLDSARLEFNADGTSTLFRADEVSEQGDEEWDGEADWAM</sequence>
<dbReference type="Proteomes" id="UP000767238">
    <property type="component" value="Unassembled WGS sequence"/>
</dbReference>
<evidence type="ECO:0000256" key="1">
    <source>
        <dbReference type="ARBA" id="ARBA00001798"/>
    </source>
</evidence>
<evidence type="ECO:0000256" key="2">
    <source>
        <dbReference type="ARBA" id="ARBA00012251"/>
    </source>
</evidence>
<dbReference type="SUPFAM" id="SSF57850">
    <property type="entry name" value="RING/U-box"/>
    <property type="match status" value="2"/>
</dbReference>
<dbReference type="PROSITE" id="PS51873">
    <property type="entry name" value="TRIAD"/>
    <property type="match status" value="1"/>
</dbReference>
<keyword evidence="5" id="KW-0677">Repeat</keyword>
<evidence type="ECO:0000256" key="7">
    <source>
        <dbReference type="ARBA" id="ARBA00022786"/>
    </source>
</evidence>
<evidence type="ECO:0000256" key="5">
    <source>
        <dbReference type="ARBA" id="ARBA00022737"/>
    </source>
</evidence>
<dbReference type="CDD" id="cd20335">
    <property type="entry name" value="BRcat_RBR"/>
    <property type="match status" value="1"/>
</dbReference>
<keyword evidence="7" id="KW-0833">Ubl conjugation pathway</keyword>
<dbReference type="Pfam" id="PF01485">
    <property type="entry name" value="IBR"/>
    <property type="match status" value="1"/>
</dbReference>
<dbReference type="InterPro" id="IPR001841">
    <property type="entry name" value="Znf_RING"/>
</dbReference>
<dbReference type="InterPro" id="IPR002867">
    <property type="entry name" value="IBR_dom"/>
</dbReference>
<keyword evidence="4" id="KW-0479">Metal-binding</keyword>
<proteinExistence type="predicted"/>
<evidence type="ECO:0000313" key="12">
    <source>
        <dbReference type="EMBL" id="KAH0217111.1"/>
    </source>
</evidence>
<feature type="domain" description="RING-type" evidence="10">
    <location>
        <begin position="44"/>
        <end position="87"/>
    </location>
</feature>
<dbReference type="InterPro" id="IPR031127">
    <property type="entry name" value="E3_UB_ligase_RBR"/>
</dbReference>
<dbReference type="InterPro" id="IPR013083">
    <property type="entry name" value="Znf_RING/FYVE/PHD"/>
</dbReference>
<keyword evidence="6 9" id="KW-0863">Zinc-finger</keyword>
<dbReference type="GO" id="GO:0016567">
    <property type="term" value="P:protein ubiquitination"/>
    <property type="evidence" value="ECO:0007669"/>
    <property type="project" value="InterPro"/>
</dbReference>
<dbReference type="PANTHER" id="PTHR11685">
    <property type="entry name" value="RBR FAMILY RING FINGER AND IBR DOMAIN-CONTAINING"/>
    <property type="match status" value="1"/>
</dbReference>
<dbReference type="PROSITE" id="PS50089">
    <property type="entry name" value="ZF_RING_2"/>
    <property type="match status" value="1"/>
</dbReference>
<dbReference type="Gene3D" id="3.30.40.10">
    <property type="entry name" value="Zinc/RING finger domain, C3HC4 (zinc finger)"/>
    <property type="match status" value="1"/>
</dbReference>
<evidence type="ECO:0000256" key="9">
    <source>
        <dbReference type="PROSITE-ProRule" id="PRU00175"/>
    </source>
</evidence>
<dbReference type="GO" id="GO:0008270">
    <property type="term" value="F:zinc ion binding"/>
    <property type="evidence" value="ECO:0007669"/>
    <property type="project" value="UniProtKB-KW"/>
</dbReference>
<feature type="non-terminal residue" evidence="12">
    <location>
        <position position="362"/>
    </location>
</feature>
<reference evidence="12" key="1">
    <citation type="journal article" date="2021" name="J Fungi (Basel)">
        <title>Virulence traits and population genomics of the black yeast Aureobasidium melanogenum.</title>
        <authorList>
            <person name="Cernosa A."/>
            <person name="Sun X."/>
            <person name="Gostincar C."/>
            <person name="Fang C."/>
            <person name="Gunde-Cimerman N."/>
            <person name="Song Z."/>
        </authorList>
    </citation>
    <scope>NUCLEOTIDE SEQUENCE</scope>
    <source>
        <strain evidence="12">EXF-8016</strain>
    </source>
</reference>
<evidence type="ECO:0000256" key="4">
    <source>
        <dbReference type="ARBA" id="ARBA00022723"/>
    </source>
</evidence>
<comment type="catalytic activity">
    <reaction evidence="1">
        <text>[E2 ubiquitin-conjugating enzyme]-S-ubiquitinyl-L-cysteine + [acceptor protein]-L-lysine = [E2 ubiquitin-conjugating enzyme]-L-cysteine + [acceptor protein]-N(6)-ubiquitinyl-L-lysine.</text>
        <dbReference type="EC" id="2.3.2.31"/>
    </reaction>
</comment>
<evidence type="ECO:0000313" key="13">
    <source>
        <dbReference type="Proteomes" id="UP000767238"/>
    </source>
</evidence>
<dbReference type="GO" id="GO:0061630">
    <property type="term" value="F:ubiquitin protein ligase activity"/>
    <property type="evidence" value="ECO:0007669"/>
    <property type="project" value="UniProtKB-EC"/>
</dbReference>
<comment type="caution">
    <text evidence="12">The sequence shown here is derived from an EMBL/GenBank/DDBJ whole genome shotgun (WGS) entry which is preliminary data.</text>
</comment>
<dbReference type="EMBL" id="JAHFYH010000058">
    <property type="protein sequence ID" value="KAH0217111.1"/>
    <property type="molecule type" value="Genomic_DNA"/>
</dbReference>
<evidence type="ECO:0000256" key="8">
    <source>
        <dbReference type="ARBA" id="ARBA00022833"/>
    </source>
</evidence>
<feature type="domain" description="RING-type" evidence="11">
    <location>
        <begin position="40"/>
        <end position="235"/>
    </location>
</feature>
<reference evidence="12" key="2">
    <citation type="submission" date="2021-08" db="EMBL/GenBank/DDBJ databases">
        <authorList>
            <person name="Gostincar C."/>
            <person name="Sun X."/>
            <person name="Song Z."/>
            <person name="Gunde-Cimerman N."/>
        </authorList>
    </citation>
    <scope>NUCLEOTIDE SEQUENCE</scope>
    <source>
        <strain evidence="12">EXF-8016</strain>
    </source>
</reference>
<dbReference type="EC" id="2.3.2.31" evidence="2"/>
<dbReference type="Gene3D" id="1.20.120.1750">
    <property type="match status" value="1"/>
</dbReference>
<name>A0A9P8K5W9_AURME</name>
<protein>
    <recommendedName>
        <fullName evidence="2">RBR-type E3 ubiquitin transferase</fullName>
        <ecNumber evidence="2">2.3.2.31</ecNumber>
    </recommendedName>
</protein>